<keyword evidence="1" id="KW-0472">Membrane</keyword>
<dbReference type="AlphaFoldDB" id="A0A225M0J0"/>
<feature type="transmembrane region" description="Helical" evidence="1">
    <location>
        <begin position="129"/>
        <end position="147"/>
    </location>
</feature>
<dbReference type="Gene3D" id="1.20.1250.20">
    <property type="entry name" value="MFS general substrate transporter like domains"/>
    <property type="match status" value="2"/>
</dbReference>
<keyword evidence="1" id="KW-1133">Transmembrane helix</keyword>
<feature type="transmembrane region" description="Helical" evidence="1">
    <location>
        <begin position="101"/>
        <end position="123"/>
    </location>
</feature>
<evidence type="ECO:0000256" key="1">
    <source>
        <dbReference type="SAM" id="Phobius"/>
    </source>
</evidence>
<feature type="transmembrane region" description="Helical" evidence="1">
    <location>
        <begin position="185"/>
        <end position="202"/>
    </location>
</feature>
<feature type="transmembrane region" description="Helical" evidence="1">
    <location>
        <begin position="377"/>
        <end position="397"/>
    </location>
</feature>
<feature type="transmembrane region" description="Helical" evidence="1">
    <location>
        <begin position="154"/>
        <end position="179"/>
    </location>
</feature>
<proteinExistence type="predicted"/>
<dbReference type="PANTHER" id="PTHR23537:SF1">
    <property type="entry name" value="SUGAR TRANSPORTER"/>
    <property type="match status" value="1"/>
</dbReference>
<keyword evidence="1" id="KW-0812">Transmembrane</keyword>
<keyword evidence="3" id="KW-1185">Reference proteome</keyword>
<feature type="transmembrane region" description="Helical" evidence="1">
    <location>
        <begin position="292"/>
        <end position="311"/>
    </location>
</feature>
<feature type="transmembrane region" description="Helical" evidence="1">
    <location>
        <begin position="223"/>
        <end position="245"/>
    </location>
</feature>
<evidence type="ECO:0000313" key="2">
    <source>
        <dbReference type="EMBL" id="OWT54232.1"/>
    </source>
</evidence>
<dbReference type="Pfam" id="PF06779">
    <property type="entry name" value="MFS_4"/>
    <property type="match status" value="1"/>
</dbReference>
<organism evidence="2 3">
    <name type="scientific">Candidimonas nitroreducens</name>
    <dbReference type="NCBI Taxonomy" id="683354"/>
    <lineage>
        <taxon>Bacteria</taxon>
        <taxon>Pseudomonadati</taxon>
        <taxon>Pseudomonadota</taxon>
        <taxon>Betaproteobacteria</taxon>
        <taxon>Burkholderiales</taxon>
        <taxon>Alcaligenaceae</taxon>
        <taxon>Candidimonas</taxon>
    </lineage>
</organism>
<feature type="transmembrane region" description="Helical" evidence="1">
    <location>
        <begin position="317"/>
        <end position="336"/>
    </location>
</feature>
<dbReference type="GO" id="GO:0005886">
    <property type="term" value="C:plasma membrane"/>
    <property type="evidence" value="ECO:0007669"/>
    <property type="project" value="TreeGrafter"/>
</dbReference>
<feature type="transmembrane region" description="Helical" evidence="1">
    <location>
        <begin position="348"/>
        <end position="371"/>
    </location>
</feature>
<gene>
    <name evidence="2" type="ORF">CEY11_23000</name>
</gene>
<dbReference type="OrthoDB" id="9797953at2"/>
<dbReference type="PANTHER" id="PTHR23537">
    <property type="match status" value="1"/>
</dbReference>
<dbReference type="RefSeq" id="WP_088605770.1">
    <property type="nucleotide sequence ID" value="NZ_NJIH01000016.1"/>
</dbReference>
<dbReference type="SUPFAM" id="SSF103473">
    <property type="entry name" value="MFS general substrate transporter"/>
    <property type="match status" value="1"/>
</dbReference>
<dbReference type="Proteomes" id="UP000214603">
    <property type="component" value="Unassembled WGS sequence"/>
</dbReference>
<protein>
    <submittedName>
        <fullName evidence="2">MFS transporter</fullName>
    </submittedName>
</protein>
<dbReference type="InterPro" id="IPR036259">
    <property type="entry name" value="MFS_trans_sf"/>
</dbReference>
<accession>A0A225M0J0</accession>
<feature type="transmembrane region" description="Helical" evidence="1">
    <location>
        <begin position="265"/>
        <end position="285"/>
    </location>
</feature>
<dbReference type="InterPro" id="IPR010645">
    <property type="entry name" value="MFS_4"/>
</dbReference>
<evidence type="ECO:0000313" key="3">
    <source>
        <dbReference type="Proteomes" id="UP000214603"/>
    </source>
</evidence>
<feature type="transmembrane region" description="Helical" evidence="1">
    <location>
        <begin position="70"/>
        <end position="89"/>
    </location>
</feature>
<comment type="caution">
    <text evidence="2">The sequence shown here is derived from an EMBL/GenBank/DDBJ whole genome shotgun (WGS) entry which is preliminary data.</text>
</comment>
<feature type="transmembrane region" description="Helical" evidence="1">
    <location>
        <begin position="28"/>
        <end position="50"/>
    </location>
</feature>
<dbReference type="EMBL" id="NJIH01000016">
    <property type="protein sequence ID" value="OWT54232.1"/>
    <property type="molecule type" value="Genomic_DNA"/>
</dbReference>
<sequence length="402" mass="41609">MHADTSTNTDTSTDTAGARPAPAGAISAYVATLVACLGLASAMGIGRFAFTPLLPLMQHSFDLSLRQGAWLASANYIGYFLGALGSYLFDPEPGRSARLSLLAIAVLTIATGLTHAFSLWVLLRLLTGVASAYALVGISSWVLAVLAKSASRALYGWVFAGVGVGMLLAGLVGLAAGVWRQSPDRAWLALGACALAVCAYAWRPLGASPRTRAPARTQGGKGGLGLQGWLLAICYGVFGFGYIIPATFLPAFARQLIDDPAVFGWIWPLFGLVSAVFAVICARLFGHLRPRLVWACGHVVIAAGVLAPALVPGLDAVVFSTICVGGTFMIVVMVGTREAHRVAGAHSARLIAAMTTTFAIGQLLGPLAIPAGPLSSAVFYPSVGAACLMLLTAIVLLRRDGS</sequence>
<reference evidence="3" key="1">
    <citation type="submission" date="2017-06" db="EMBL/GenBank/DDBJ databases">
        <title>Herbaspirillum phytohormonus sp. nov., isolated from the root nodule of Robinia pseudoacacia in lead-zinc mine.</title>
        <authorList>
            <person name="Fan M."/>
            <person name="Lin Y."/>
        </authorList>
    </citation>
    <scope>NUCLEOTIDE SEQUENCE [LARGE SCALE GENOMIC DNA]</scope>
    <source>
        <strain evidence="3">SC-089</strain>
    </source>
</reference>
<name>A0A225M0J0_9BURK</name>